<dbReference type="PANTHER" id="PTHR34975:SF2">
    <property type="entry name" value="SPORE GERMINATION PROTEIN A2"/>
    <property type="match status" value="1"/>
</dbReference>
<dbReference type="AlphaFoldDB" id="A0A0A3XE67"/>
<name>A0A0A3XE67_BRAJP</name>
<protein>
    <recommendedName>
        <fullName evidence="11">Spore germination protein</fullName>
    </recommendedName>
</protein>
<evidence type="ECO:0000256" key="1">
    <source>
        <dbReference type="ARBA" id="ARBA00004141"/>
    </source>
</evidence>
<reference evidence="9 10" key="1">
    <citation type="submission" date="2014-09" db="EMBL/GenBank/DDBJ databases">
        <title>Draft genome of Bradyrhizobium japonicum Is-34.</title>
        <authorList>
            <person name="Tsurumaru H."/>
            <person name="Yamakawa T."/>
            <person name="Hashimoto S."/>
            <person name="Okizaki K."/>
            <person name="Kanesaki Y."/>
            <person name="Yoshikawa H."/>
            <person name="Yajima S."/>
        </authorList>
    </citation>
    <scope>NUCLEOTIDE SEQUENCE [LARGE SCALE GENOMIC DNA]</scope>
    <source>
        <strain evidence="9 10">Is-34</strain>
    </source>
</reference>
<evidence type="ECO:0000256" key="7">
    <source>
        <dbReference type="ARBA" id="ARBA00023136"/>
    </source>
</evidence>
<accession>A0A0A3XE67</accession>
<evidence type="ECO:0000313" key="10">
    <source>
        <dbReference type="Proteomes" id="UP000030377"/>
    </source>
</evidence>
<evidence type="ECO:0000256" key="2">
    <source>
        <dbReference type="ARBA" id="ARBA00007998"/>
    </source>
</evidence>
<dbReference type="GO" id="GO:0009847">
    <property type="term" value="P:spore germination"/>
    <property type="evidence" value="ECO:0007669"/>
    <property type="project" value="InterPro"/>
</dbReference>
<dbReference type="Pfam" id="PF03845">
    <property type="entry name" value="Spore_permease"/>
    <property type="match status" value="1"/>
</dbReference>
<feature type="transmembrane region" description="Helical" evidence="8">
    <location>
        <begin position="43"/>
        <end position="67"/>
    </location>
</feature>
<dbReference type="InterPro" id="IPR004761">
    <property type="entry name" value="Spore_GerAB"/>
</dbReference>
<feature type="non-terminal residue" evidence="9">
    <location>
        <position position="1"/>
    </location>
</feature>
<keyword evidence="7 8" id="KW-0472">Membrane</keyword>
<proteinExistence type="inferred from homology"/>
<comment type="subcellular location">
    <subcellularLocation>
        <location evidence="1">Membrane</location>
        <topology evidence="1">Multi-pass membrane protein</topology>
    </subcellularLocation>
</comment>
<keyword evidence="4" id="KW-0309">Germination</keyword>
<evidence type="ECO:0000256" key="5">
    <source>
        <dbReference type="ARBA" id="ARBA00022692"/>
    </source>
</evidence>
<dbReference type="PANTHER" id="PTHR34975">
    <property type="entry name" value="SPORE GERMINATION PROTEIN A2"/>
    <property type="match status" value="1"/>
</dbReference>
<comment type="similarity">
    <text evidence="2">Belongs to the amino acid-polyamine-organocation (APC) superfamily. Spore germination protein (SGP) (TC 2.A.3.9) family.</text>
</comment>
<comment type="caution">
    <text evidence="9">The sequence shown here is derived from an EMBL/GenBank/DDBJ whole genome shotgun (WGS) entry which is preliminary data.</text>
</comment>
<evidence type="ECO:0000256" key="3">
    <source>
        <dbReference type="ARBA" id="ARBA00022448"/>
    </source>
</evidence>
<feature type="transmembrane region" description="Helical" evidence="8">
    <location>
        <begin position="79"/>
        <end position="99"/>
    </location>
</feature>
<evidence type="ECO:0000313" key="9">
    <source>
        <dbReference type="EMBL" id="KGT72727.1"/>
    </source>
</evidence>
<feature type="transmembrane region" description="Helical" evidence="8">
    <location>
        <begin position="111"/>
        <end position="129"/>
    </location>
</feature>
<keyword evidence="6 8" id="KW-1133">Transmembrane helix</keyword>
<evidence type="ECO:0000256" key="6">
    <source>
        <dbReference type="ARBA" id="ARBA00022989"/>
    </source>
</evidence>
<keyword evidence="5 8" id="KW-0812">Transmembrane</keyword>
<dbReference type="GO" id="GO:0016020">
    <property type="term" value="C:membrane"/>
    <property type="evidence" value="ECO:0007669"/>
    <property type="project" value="UniProtKB-SubCell"/>
</dbReference>
<dbReference type="EMBL" id="JRPN01000216">
    <property type="protein sequence ID" value="KGT72727.1"/>
    <property type="molecule type" value="Genomic_DNA"/>
</dbReference>
<dbReference type="Proteomes" id="UP000030377">
    <property type="component" value="Unassembled WGS sequence"/>
</dbReference>
<sequence length="149" mass="16802">TLAVLIPTILLFGPDLTANLTYPALELIRYVRTGAFLENLDPLLLVFWLYSMFLKISLFLLIAVLGLTHTFGLKDHKPFSNLMAATMVGLSLYMFQSTAKLVEITSHGETAFLLFSDLVPALYLLVDWLRSRFRKLDDQQPSLPPVDGR</sequence>
<evidence type="ECO:0000256" key="4">
    <source>
        <dbReference type="ARBA" id="ARBA00022544"/>
    </source>
</evidence>
<evidence type="ECO:0008006" key="11">
    <source>
        <dbReference type="Google" id="ProtNLM"/>
    </source>
</evidence>
<organism evidence="9 10">
    <name type="scientific">Bradyrhizobium japonicum</name>
    <dbReference type="NCBI Taxonomy" id="375"/>
    <lineage>
        <taxon>Bacteria</taxon>
        <taxon>Pseudomonadati</taxon>
        <taxon>Pseudomonadota</taxon>
        <taxon>Alphaproteobacteria</taxon>
        <taxon>Hyphomicrobiales</taxon>
        <taxon>Nitrobacteraceae</taxon>
        <taxon>Bradyrhizobium</taxon>
    </lineage>
</organism>
<keyword evidence="3" id="KW-0813">Transport</keyword>
<evidence type="ECO:0000256" key="8">
    <source>
        <dbReference type="SAM" id="Phobius"/>
    </source>
</evidence>
<gene>
    <name evidence="9" type="ORF">MA20_48565</name>
</gene>